<feature type="region of interest" description="Disordered" evidence="1">
    <location>
        <begin position="132"/>
        <end position="193"/>
    </location>
</feature>
<evidence type="ECO:0000313" key="2">
    <source>
        <dbReference type="EMBL" id="KAG1782399.1"/>
    </source>
</evidence>
<evidence type="ECO:0000313" key="3">
    <source>
        <dbReference type="Proteomes" id="UP000714275"/>
    </source>
</evidence>
<name>A0A9P7D7K5_9AGAM</name>
<feature type="compositionally biased region" description="Low complexity" evidence="1">
    <location>
        <begin position="183"/>
        <end position="193"/>
    </location>
</feature>
<gene>
    <name evidence="2" type="ORF">EV702DRAFT_1041250</name>
</gene>
<feature type="compositionally biased region" description="Pro residues" evidence="1">
    <location>
        <begin position="155"/>
        <end position="180"/>
    </location>
</feature>
<evidence type="ECO:0000256" key="1">
    <source>
        <dbReference type="SAM" id="MobiDB-lite"/>
    </source>
</evidence>
<keyword evidence="3" id="KW-1185">Reference proteome</keyword>
<dbReference type="Proteomes" id="UP000714275">
    <property type="component" value="Unassembled WGS sequence"/>
</dbReference>
<feature type="compositionally biased region" description="Basic and acidic residues" evidence="1">
    <location>
        <begin position="132"/>
        <end position="145"/>
    </location>
</feature>
<dbReference type="AlphaFoldDB" id="A0A9P7D7K5"/>
<sequence>MFEDMQDPPRPWSITREQVKSFVNYDTLLRSGEDRTEHPTPLGYDEFAFIFNYNEPEILVKFTTTTADGSIKVNGPAVTVAFIVGEDEEPVIILAPVQPTVVAPQDPDGGRWLNKRKAELIDATLWDNLERAHHQNARRDKAIKTRRDRRRGPYVPHPHSAPAPQPPSAPAPIIPQPPKNTPGGSTSAAGTSS</sequence>
<dbReference type="EMBL" id="JABBWD010000003">
    <property type="protein sequence ID" value="KAG1782399.1"/>
    <property type="molecule type" value="Genomic_DNA"/>
</dbReference>
<organism evidence="2 3">
    <name type="scientific">Suillus placidus</name>
    <dbReference type="NCBI Taxonomy" id="48579"/>
    <lineage>
        <taxon>Eukaryota</taxon>
        <taxon>Fungi</taxon>
        <taxon>Dikarya</taxon>
        <taxon>Basidiomycota</taxon>
        <taxon>Agaricomycotina</taxon>
        <taxon>Agaricomycetes</taxon>
        <taxon>Agaricomycetidae</taxon>
        <taxon>Boletales</taxon>
        <taxon>Suillineae</taxon>
        <taxon>Suillaceae</taxon>
        <taxon>Suillus</taxon>
    </lineage>
</organism>
<proteinExistence type="predicted"/>
<comment type="caution">
    <text evidence="2">The sequence shown here is derived from an EMBL/GenBank/DDBJ whole genome shotgun (WGS) entry which is preliminary data.</text>
</comment>
<dbReference type="OrthoDB" id="2679495at2759"/>
<protein>
    <submittedName>
        <fullName evidence="2">Uncharacterized protein</fullName>
    </submittedName>
</protein>
<reference evidence="2" key="1">
    <citation type="journal article" date="2020" name="New Phytol.">
        <title>Comparative genomics reveals dynamic genome evolution in host specialist ectomycorrhizal fungi.</title>
        <authorList>
            <person name="Lofgren L.A."/>
            <person name="Nguyen N.H."/>
            <person name="Vilgalys R."/>
            <person name="Ruytinx J."/>
            <person name="Liao H.L."/>
            <person name="Branco S."/>
            <person name="Kuo A."/>
            <person name="LaButti K."/>
            <person name="Lipzen A."/>
            <person name="Andreopoulos W."/>
            <person name="Pangilinan J."/>
            <person name="Riley R."/>
            <person name="Hundley H."/>
            <person name="Na H."/>
            <person name="Barry K."/>
            <person name="Grigoriev I.V."/>
            <person name="Stajich J.E."/>
            <person name="Kennedy P.G."/>
        </authorList>
    </citation>
    <scope>NUCLEOTIDE SEQUENCE</scope>
    <source>
        <strain evidence="2">DOB743</strain>
    </source>
</reference>
<accession>A0A9P7D7K5</accession>